<dbReference type="GO" id="GO:0009289">
    <property type="term" value="C:pilus"/>
    <property type="evidence" value="ECO:0007669"/>
    <property type="project" value="InterPro"/>
</dbReference>
<gene>
    <name evidence="3" type="ORF">AAF463_00210</name>
</gene>
<dbReference type="EMBL" id="CP158292">
    <property type="protein sequence ID" value="XBV44800.1"/>
    <property type="molecule type" value="Genomic_DNA"/>
</dbReference>
<reference evidence="3" key="1">
    <citation type="submission" date="2024-06" db="EMBL/GenBank/DDBJ databases">
        <title>Multiomics insights into the TNT degradation mechanism by Pantoea sp. BJ2 isolated from an ammunition destruction site.</title>
        <authorList>
            <person name="Luo J."/>
        </authorList>
    </citation>
    <scope>NUCLEOTIDE SEQUENCE</scope>
    <source>
        <strain evidence="3">BJ2</strain>
    </source>
</reference>
<evidence type="ECO:0000256" key="1">
    <source>
        <dbReference type="SAM" id="SignalP"/>
    </source>
</evidence>
<dbReference type="InterPro" id="IPR008966">
    <property type="entry name" value="Adhesion_dom_sf"/>
</dbReference>
<dbReference type="AlphaFoldDB" id="A0AAU7TW02"/>
<dbReference type="GO" id="GO:0043709">
    <property type="term" value="P:cell adhesion involved in single-species biofilm formation"/>
    <property type="evidence" value="ECO:0007669"/>
    <property type="project" value="TreeGrafter"/>
</dbReference>
<feature type="domain" description="Fimbrial-type adhesion" evidence="2">
    <location>
        <begin position="26"/>
        <end position="170"/>
    </location>
</feature>
<dbReference type="InterPro" id="IPR000259">
    <property type="entry name" value="Adhesion_dom_fimbrial"/>
</dbReference>
<organism evidence="3">
    <name type="scientific">Pantoea sp. BJ2</name>
    <dbReference type="NCBI Taxonomy" id="3141322"/>
    <lineage>
        <taxon>Bacteria</taxon>
        <taxon>Pseudomonadati</taxon>
        <taxon>Pseudomonadota</taxon>
        <taxon>Gammaproteobacteria</taxon>
        <taxon>Enterobacterales</taxon>
        <taxon>Erwiniaceae</taxon>
        <taxon>Pantoea</taxon>
    </lineage>
</organism>
<evidence type="ECO:0000259" key="2">
    <source>
        <dbReference type="Pfam" id="PF00419"/>
    </source>
</evidence>
<dbReference type="PANTHER" id="PTHR33420:SF26">
    <property type="entry name" value="FIMBRIAL SUBUNIT"/>
    <property type="match status" value="1"/>
</dbReference>
<name>A0AAU7TW02_9GAMM</name>
<dbReference type="RefSeq" id="WP_350261331.1">
    <property type="nucleotide sequence ID" value="NZ_CP158292.1"/>
</dbReference>
<proteinExistence type="predicted"/>
<dbReference type="InterPro" id="IPR036937">
    <property type="entry name" value="Adhesion_dom_fimbrial_sf"/>
</dbReference>
<protein>
    <submittedName>
        <fullName evidence="3">Fimbrial protein</fullName>
    </submittedName>
</protein>
<accession>A0AAU7TW02</accession>
<evidence type="ECO:0000313" key="3">
    <source>
        <dbReference type="EMBL" id="XBV44800.1"/>
    </source>
</evidence>
<dbReference type="SUPFAM" id="SSF49401">
    <property type="entry name" value="Bacterial adhesins"/>
    <property type="match status" value="1"/>
</dbReference>
<sequence>MKLKNIAVVVALLAGSVSVAQANTVTFTGSIIDAACSINPDDVDQTVNLGQISVKELASGGSSTPRNFSIRLENCDLSGLADGTVTTKFTGAASSSVPDTLGITGDAGNAGVVITNGDGAPIELGEETAAQALQNGDNTLLYSAYLKGAATEAAIPGQFTAVADYTLAYQ</sequence>
<keyword evidence="1" id="KW-0732">Signal</keyword>
<dbReference type="Gene3D" id="2.60.40.1090">
    <property type="entry name" value="Fimbrial-type adhesion domain"/>
    <property type="match status" value="1"/>
</dbReference>
<feature type="chain" id="PRO_5043975243" evidence="1">
    <location>
        <begin position="23"/>
        <end position="170"/>
    </location>
</feature>
<dbReference type="InterPro" id="IPR050263">
    <property type="entry name" value="Bact_Fimbrial_Adh_Pro"/>
</dbReference>
<feature type="signal peptide" evidence="1">
    <location>
        <begin position="1"/>
        <end position="22"/>
    </location>
</feature>
<dbReference type="PANTHER" id="PTHR33420">
    <property type="entry name" value="FIMBRIAL SUBUNIT ELFA-RELATED"/>
    <property type="match status" value="1"/>
</dbReference>
<dbReference type="Pfam" id="PF00419">
    <property type="entry name" value="Fimbrial"/>
    <property type="match status" value="1"/>
</dbReference>